<dbReference type="InterPro" id="IPR041451">
    <property type="entry name" value="RecD2_SH13"/>
</dbReference>
<evidence type="ECO:0000256" key="1">
    <source>
        <dbReference type="ARBA" id="ARBA00022741"/>
    </source>
</evidence>
<dbReference type="EMBL" id="QLNI01000035">
    <property type="protein sequence ID" value="RAM00923.1"/>
    <property type="molecule type" value="Genomic_DNA"/>
</dbReference>
<dbReference type="AlphaFoldDB" id="A0A328FCT4"/>
<sequence length="848" mass="95482">MNQRTDTLSDSGHINEVLKGVVDRVTFHNPDNGWSILKVQPFDRPGSRETVVVHQTKVFAGASMEFEGAWTMHPKFGRQFKAVHAREKKPATASALEKYLGSGLIKGVGPKTAKKIVGYFKDQTLDVFESDIGRLVEVPGIAHKKLEMISTAWAEHRAIRDVMMFLQSHGISTLFSVRIFKEYGDNAIAWITQDPYRLAADFFGIGFFTADKVALSIGLETDSPPRITAGIRHVLSAAREFGHCYLTFPQIKEQVKDLLELDLSRQLESLLTQMEAQRLLMRRDLFDDTGQPVACYYARSLYFDEAYVAKRLLDPGPERTFDQARIDRWVALFCQRFQMQLSVEQVAAVKGAVQQHFSVLTGGPGCGKTTATRVMVRLLEAMGQKVMLAAPTGRAAQRMSEVIGKPAKTIHRLLGWKAGGFKRDESSPLKTDFLVVDECSMLDINLTASLLKAVPRHSQVVFIGDYDQLPSVGAGNVLKDIIASQAVPCFRLTQVFRQARFSMIIKFAHQINKGRIPWIKSPFKYPSIWQDGTDCMFIDSDEVTKEQLNFVGRVKRLYTPVDPETPNSSNVQEISIPGDARDNDHGDLYEFRVNESCSPWETEIEIPKKFAHVDLARLAGTENRIQELMAVVEKVHPWSSLHYGLSALDAVKKLYLEWIPKYLGRDTEIQILSPMTRGSLGTLSLNREIQDGYNPMGPGKAQLTVGRRVFRTGDRVIHRKNNYDLGVFNGDIGIIDRINTMDITCTVRFLPDNRVVHYQQADIMELDLAYAITIHKSQGSEFEVVIIPVLTQHFKMLFRNLIYTGITRARKLAVFVGTRRALGMAVGNQDISRRQTALQVLLTKEVKL</sequence>
<evidence type="ECO:0000313" key="4">
    <source>
        <dbReference type="EMBL" id="QBH15247.1"/>
    </source>
</evidence>
<dbReference type="Gene3D" id="1.10.150.20">
    <property type="entry name" value="5' to 3' exonuclease, C-terminal subdomain"/>
    <property type="match status" value="1"/>
</dbReference>
<dbReference type="InterPro" id="IPR055446">
    <property type="entry name" value="RecD2_N_OB"/>
</dbReference>
<dbReference type="Proteomes" id="UP000248798">
    <property type="component" value="Unassembled WGS sequence"/>
</dbReference>
<dbReference type="InterPro" id="IPR006345">
    <property type="entry name" value="RecD2"/>
</dbReference>
<dbReference type="GO" id="GO:0009338">
    <property type="term" value="C:exodeoxyribonuclease V complex"/>
    <property type="evidence" value="ECO:0007669"/>
    <property type="project" value="TreeGrafter"/>
</dbReference>
<proteinExistence type="inferred from homology"/>
<dbReference type="InterPro" id="IPR010994">
    <property type="entry name" value="RuvA_2-like"/>
</dbReference>
<evidence type="ECO:0000256" key="2">
    <source>
        <dbReference type="ARBA" id="ARBA00022840"/>
    </source>
</evidence>
<keyword evidence="2" id="KW-0067">ATP-binding</keyword>
<evidence type="ECO:0000313" key="6">
    <source>
        <dbReference type="Proteomes" id="UP000248798"/>
    </source>
</evidence>
<evidence type="ECO:0000313" key="5">
    <source>
        <dbReference type="EMBL" id="RAM00923.1"/>
    </source>
</evidence>
<dbReference type="InterPro" id="IPR003593">
    <property type="entry name" value="AAA+_ATPase"/>
</dbReference>
<dbReference type="GO" id="GO:0005524">
    <property type="term" value="F:ATP binding"/>
    <property type="evidence" value="ECO:0007669"/>
    <property type="project" value="UniProtKB-KW"/>
</dbReference>
<dbReference type="GO" id="GO:0043139">
    <property type="term" value="F:5'-3' DNA helicase activity"/>
    <property type="evidence" value="ECO:0007669"/>
    <property type="project" value="InterPro"/>
</dbReference>
<dbReference type="RefSeq" id="WP_111958589.1">
    <property type="nucleotide sequence ID" value="NZ_CP036313.1"/>
</dbReference>
<dbReference type="InterPro" id="IPR050534">
    <property type="entry name" value="Coronavir_polyprotein_1ab"/>
</dbReference>
<dbReference type="SUPFAM" id="SSF52540">
    <property type="entry name" value="P-loop containing nucleoside triphosphate hydrolases"/>
    <property type="match status" value="2"/>
</dbReference>
<dbReference type="EMBL" id="CP036313">
    <property type="protein sequence ID" value="QBH15247.1"/>
    <property type="molecule type" value="Genomic_DNA"/>
</dbReference>
<dbReference type="Pfam" id="PF14490">
    <property type="entry name" value="HHH_RecD2"/>
    <property type="match status" value="1"/>
</dbReference>
<reference evidence="5 6" key="1">
    <citation type="submission" date="2018-06" db="EMBL/GenBank/DDBJ databases">
        <title>Complete Genome Sequence of Desulfobacter hydrogenophilus (DSM3380).</title>
        <authorList>
            <person name="Marietou A."/>
            <person name="Schreiber L."/>
            <person name="Marshall I."/>
            <person name="Jorgensen B."/>
        </authorList>
    </citation>
    <scope>NUCLEOTIDE SEQUENCE [LARGE SCALE GENOMIC DNA]</scope>
    <source>
        <strain evidence="5 6">DSM 3380</strain>
    </source>
</reference>
<dbReference type="PANTHER" id="PTHR43788">
    <property type="entry name" value="DNA2/NAM7 HELICASE FAMILY MEMBER"/>
    <property type="match status" value="1"/>
</dbReference>
<dbReference type="GO" id="GO:0017116">
    <property type="term" value="F:single-stranded DNA helicase activity"/>
    <property type="evidence" value="ECO:0007669"/>
    <property type="project" value="TreeGrafter"/>
</dbReference>
<keyword evidence="1" id="KW-0547">Nucleotide-binding</keyword>
<dbReference type="HAMAP" id="MF_01488">
    <property type="entry name" value="RecD2"/>
    <property type="match status" value="1"/>
</dbReference>
<reference evidence="4 7" key="2">
    <citation type="submission" date="2019-02" db="EMBL/GenBank/DDBJ databases">
        <title>Complete genome sequence of Desulfobacter hydrogenophilus AcRS1.</title>
        <authorList>
            <person name="Marietou A."/>
            <person name="Lund M.B."/>
            <person name="Marshall I.P.G."/>
            <person name="Schreiber L."/>
            <person name="Jorgensen B."/>
        </authorList>
    </citation>
    <scope>NUCLEOTIDE SEQUENCE [LARGE SCALE GENOMIC DNA]</scope>
    <source>
        <strain evidence="4 7">AcRS1</strain>
    </source>
</reference>
<dbReference type="Pfam" id="PF14520">
    <property type="entry name" value="HHH_5"/>
    <property type="match status" value="1"/>
</dbReference>
<organism evidence="5 6">
    <name type="scientific">Desulfobacter hydrogenophilus</name>
    <dbReference type="NCBI Taxonomy" id="2291"/>
    <lineage>
        <taxon>Bacteria</taxon>
        <taxon>Pseudomonadati</taxon>
        <taxon>Thermodesulfobacteriota</taxon>
        <taxon>Desulfobacteria</taxon>
        <taxon>Desulfobacterales</taxon>
        <taxon>Desulfobacteraceae</taxon>
        <taxon>Desulfobacter</taxon>
    </lineage>
</organism>
<dbReference type="GO" id="GO:0003677">
    <property type="term" value="F:DNA binding"/>
    <property type="evidence" value="ECO:0007669"/>
    <property type="project" value="InterPro"/>
</dbReference>
<protein>
    <submittedName>
        <fullName evidence="5">Recombinase RecD</fullName>
    </submittedName>
</protein>
<dbReference type="Gene3D" id="3.40.50.300">
    <property type="entry name" value="P-loop containing nucleotide triphosphate hydrolases"/>
    <property type="match status" value="2"/>
</dbReference>
<dbReference type="PANTHER" id="PTHR43788:SF6">
    <property type="entry name" value="DNA HELICASE B"/>
    <property type="match status" value="1"/>
</dbReference>
<evidence type="ECO:0000313" key="7">
    <source>
        <dbReference type="Proteomes" id="UP000293902"/>
    </source>
</evidence>
<feature type="domain" description="AAA+ ATPase" evidence="3">
    <location>
        <begin position="354"/>
        <end position="500"/>
    </location>
</feature>
<dbReference type="CDD" id="cd18809">
    <property type="entry name" value="SF1_C_RecD"/>
    <property type="match status" value="1"/>
</dbReference>
<gene>
    <name evidence="5" type="ORF">DO021_16270</name>
    <name evidence="4" type="ORF">EYB58_21410</name>
</gene>
<dbReference type="InterPro" id="IPR029493">
    <property type="entry name" value="RecD2-like_HHH"/>
</dbReference>
<evidence type="ECO:0000259" key="3">
    <source>
        <dbReference type="SMART" id="SM00382"/>
    </source>
</evidence>
<dbReference type="CDD" id="cd17933">
    <property type="entry name" value="DEXSc_RecD-like"/>
    <property type="match status" value="1"/>
</dbReference>
<dbReference type="Proteomes" id="UP000293902">
    <property type="component" value="Chromosome"/>
</dbReference>
<dbReference type="InterPro" id="IPR027417">
    <property type="entry name" value="P-loop_NTPase"/>
</dbReference>
<dbReference type="SMART" id="SM00382">
    <property type="entry name" value="AAA"/>
    <property type="match status" value="1"/>
</dbReference>
<name>A0A328FCT4_9BACT</name>
<dbReference type="GO" id="GO:0006310">
    <property type="term" value="P:DNA recombination"/>
    <property type="evidence" value="ECO:0007669"/>
    <property type="project" value="InterPro"/>
</dbReference>
<dbReference type="SUPFAM" id="SSF47781">
    <property type="entry name" value="RuvA domain 2-like"/>
    <property type="match status" value="1"/>
</dbReference>
<keyword evidence="7" id="KW-1185">Reference proteome</keyword>
<dbReference type="Pfam" id="PF13245">
    <property type="entry name" value="AAA_19"/>
    <property type="match status" value="1"/>
</dbReference>
<dbReference type="Pfam" id="PF18335">
    <property type="entry name" value="SH3_13"/>
    <property type="match status" value="1"/>
</dbReference>
<dbReference type="Pfam" id="PF13538">
    <property type="entry name" value="UvrD_C_2"/>
    <property type="match status" value="1"/>
</dbReference>
<dbReference type="InterPro" id="IPR027785">
    <property type="entry name" value="UvrD-like_helicase_C"/>
</dbReference>
<dbReference type="Gene3D" id="1.10.10.2220">
    <property type="match status" value="1"/>
</dbReference>
<accession>A0A328FCT4</accession>
<dbReference type="Pfam" id="PF23139">
    <property type="entry name" value="OB_YrrC"/>
    <property type="match status" value="1"/>
</dbReference>
<dbReference type="OrthoDB" id="9763659at2"/>